<comment type="caution">
    <text evidence="1">The sequence shown here is derived from an EMBL/GenBank/DDBJ whole genome shotgun (WGS) entry which is preliminary data.</text>
</comment>
<organism evidence="1 2">
    <name type="scientific">Blepharisma stoltei</name>
    <dbReference type="NCBI Taxonomy" id="1481888"/>
    <lineage>
        <taxon>Eukaryota</taxon>
        <taxon>Sar</taxon>
        <taxon>Alveolata</taxon>
        <taxon>Ciliophora</taxon>
        <taxon>Postciliodesmatophora</taxon>
        <taxon>Heterotrichea</taxon>
        <taxon>Heterotrichida</taxon>
        <taxon>Blepharismidae</taxon>
        <taxon>Blepharisma</taxon>
    </lineage>
</organism>
<proteinExistence type="predicted"/>
<keyword evidence="2" id="KW-1185">Reference proteome</keyword>
<dbReference type="AlphaFoldDB" id="A0AAU9K3S0"/>
<reference evidence="1" key="1">
    <citation type="submission" date="2021-09" db="EMBL/GenBank/DDBJ databases">
        <authorList>
            <consortium name="AG Swart"/>
            <person name="Singh M."/>
            <person name="Singh A."/>
            <person name="Seah K."/>
            <person name="Emmerich C."/>
        </authorList>
    </citation>
    <scope>NUCLEOTIDE SEQUENCE</scope>
    <source>
        <strain evidence="1">ATCC30299</strain>
    </source>
</reference>
<dbReference type="Proteomes" id="UP001162131">
    <property type="component" value="Unassembled WGS sequence"/>
</dbReference>
<evidence type="ECO:0000313" key="1">
    <source>
        <dbReference type="EMBL" id="CAG9332512.1"/>
    </source>
</evidence>
<accession>A0AAU9K3S0</accession>
<protein>
    <submittedName>
        <fullName evidence="1">Uncharacterized protein</fullName>
    </submittedName>
</protein>
<dbReference type="EMBL" id="CAJZBQ010000054">
    <property type="protein sequence ID" value="CAG9332512.1"/>
    <property type="molecule type" value="Genomic_DNA"/>
</dbReference>
<evidence type="ECO:0000313" key="2">
    <source>
        <dbReference type="Proteomes" id="UP001162131"/>
    </source>
</evidence>
<sequence>MERGRPKSIRTTILLEKFEKIGKRAKASQLKRKKHEKLLNIFFNKFYNLLRSFFYNCSDPEYNRVKELVEPELAQLFLSSYWPKKFTHKSDIKLYDEKMLKAQFSMISCKNLMKHFLCFSRALQEFGVILSEMAEESLESLFSYRCIEKSQNSKKLWKCLIMDLASAGKNSEKRKLNLENIYQYLNPAQKTENHMLNLEEIYEPFLITEKSLYDQDLVSTLDSLKESEERIFEINLDNFSISSEIESIEELRLADDFDENLYLANDEYVEDIDNF</sequence>
<name>A0AAU9K3S0_9CILI</name>
<gene>
    <name evidence="1" type="ORF">BSTOLATCC_MIC55957</name>
</gene>